<dbReference type="Proteomes" id="UP000244384">
    <property type="component" value="Chromosome"/>
</dbReference>
<dbReference type="InterPro" id="IPR041490">
    <property type="entry name" value="KstR2_TetR_C"/>
</dbReference>
<dbReference type="PANTHER" id="PTHR30055">
    <property type="entry name" value="HTH-TYPE TRANSCRIPTIONAL REGULATOR RUTR"/>
    <property type="match status" value="1"/>
</dbReference>
<dbReference type="PROSITE" id="PS50977">
    <property type="entry name" value="HTH_TETR_2"/>
    <property type="match status" value="1"/>
</dbReference>
<dbReference type="AlphaFoldDB" id="A0A2S0WK38"/>
<dbReference type="SUPFAM" id="SSF46689">
    <property type="entry name" value="Homeodomain-like"/>
    <property type="match status" value="1"/>
</dbReference>
<dbReference type="PRINTS" id="PR00455">
    <property type="entry name" value="HTHTETR"/>
</dbReference>
<dbReference type="KEGG" id="aez:C3E78_05165"/>
<dbReference type="Pfam" id="PF17932">
    <property type="entry name" value="TetR_C_24"/>
    <property type="match status" value="1"/>
</dbReference>
<evidence type="ECO:0000313" key="3">
    <source>
        <dbReference type="Proteomes" id="UP000244384"/>
    </source>
</evidence>
<name>A0A2S0WK38_9ACTN</name>
<accession>A0A2S0WK38</accession>
<reference evidence="3" key="1">
    <citation type="submission" date="2018-01" db="EMBL/GenBank/DDBJ databases">
        <authorList>
            <person name="Li J."/>
        </authorList>
    </citation>
    <scope>NUCLEOTIDE SEQUENCE [LARGE SCALE GENOMIC DNA]</scope>
    <source>
        <strain evidence="3">592</strain>
    </source>
</reference>
<dbReference type="InterPro" id="IPR036271">
    <property type="entry name" value="Tet_transcr_reg_TetR-rel_C_sf"/>
</dbReference>
<evidence type="ECO:0000256" key="1">
    <source>
        <dbReference type="ARBA" id="ARBA00023125"/>
    </source>
</evidence>
<dbReference type="EMBL" id="CP026952">
    <property type="protein sequence ID" value="AWB91652.1"/>
    <property type="molecule type" value="Genomic_DNA"/>
</dbReference>
<keyword evidence="1" id="KW-0238">DNA-binding</keyword>
<dbReference type="GO" id="GO:0003700">
    <property type="term" value="F:DNA-binding transcription factor activity"/>
    <property type="evidence" value="ECO:0007669"/>
    <property type="project" value="TreeGrafter"/>
</dbReference>
<dbReference type="Gene3D" id="1.10.357.10">
    <property type="entry name" value="Tetracycline Repressor, domain 2"/>
    <property type="match status" value="1"/>
</dbReference>
<dbReference type="GO" id="GO:0000976">
    <property type="term" value="F:transcription cis-regulatory region binding"/>
    <property type="evidence" value="ECO:0007669"/>
    <property type="project" value="TreeGrafter"/>
</dbReference>
<sequence>MTTNTARERLINAAVEAFAEKGFAATTTRDIASRAGMSPAAVYVHHDSKESLLFTVSLDGHRSALAVINRAAASSSDPVDRLRTMVYDFSLWHADNSRVGRIVQYEYHALTPEHRAEVATLRRSIERTMQDALADGVDQGVLDVTDIPGTAFSLLSLGVDLVRWFEPGGSRSGHDLATLHADLAIRMTAARAAPAQPSA</sequence>
<proteinExistence type="predicted"/>
<organism evidence="2 3">
    <name type="scientific">Aeromicrobium chenweiae</name>
    <dbReference type="NCBI Taxonomy" id="2079793"/>
    <lineage>
        <taxon>Bacteria</taxon>
        <taxon>Bacillati</taxon>
        <taxon>Actinomycetota</taxon>
        <taxon>Actinomycetes</taxon>
        <taxon>Propionibacteriales</taxon>
        <taxon>Nocardioidaceae</taxon>
        <taxon>Aeromicrobium</taxon>
    </lineage>
</organism>
<gene>
    <name evidence="2" type="ORF">C3E78_05165</name>
</gene>
<dbReference type="PANTHER" id="PTHR30055:SF200">
    <property type="entry name" value="HTH-TYPE TRANSCRIPTIONAL REPRESSOR BDCR"/>
    <property type="match status" value="1"/>
</dbReference>
<protein>
    <submittedName>
        <fullName evidence="2">TetR family transcriptional regulator</fullName>
    </submittedName>
</protein>
<dbReference type="SUPFAM" id="SSF48498">
    <property type="entry name" value="Tetracyclin repressor-like, C-terminal domain"/>
    <property type="match status" value="1"/>
</dbReference>
<keyword evidence="3" id="KW-1185">Reference proteome</keyword>
<dbReference type="RefSeq" id="WP_108577298.1">
    <property type="nucleotide sequence ID" value="NZ_CP026952.1"/>
</dbReference>
<dbReference type="InterPro" id="IPR050109">
    <property type="entry name" value="HTH-type_TetR-like_transc_reg"/>
</dbReference>
<dbReference type="Pfam" id="PF00440">
    <property type="entry name" value="TetR_N"/>
    <property type="match status" value="1"/>
</dbReference>
<dbReference type="InterPro" id="IPR009057">
    <property type="entry name" value="Homeodomain-like_sf"/>
</dbReference>
<evidence type="ECO:0000313" key="2">
    <source>
        <dbReference type="EMBL" id="AWB91652.1"/>
    </source>
</evidence>
<dbReference type="InterPro" id="IPR001647">
    <property type="entry name" value="HTH_TetR"/>
</dbReference>
<accession>A0A5F2ESD8</accession>
<dbReference type="OrthoDB" id="1669699at2"/>